<feature type="transmembrane region" description="Helical" evidence="11">
    <location>
        <begin position="29"/>
        <end position="47"/>
    </location>
</feature>
<dbReference type="InterPro" id="IPR002123">
    <property type="entry name" value="Plipid/glycerol_acylTrfase"/>
</dbReference>
<keyword evidence="7 11" id="KW-0472">Membrane</keyword>
<feature type="domain" description="Phospholipid/glycerol acyltransferase" evidence="12">
    <location>
        <begin position="369"/>
        <end position="470"/>
    </location>
</feature>
<sequence>MLKPYSSLSLSLHIKYVPMPSFHSTKNTMAKFFMNYFSFFFFLYRLVFKPSKNPKAFHRTASNIHANEGKLYHKYPSFAHRANLSKDQTLLLFNVEDALLKSPSLFPYFMLVAFEAGGLLRAFVLILSYPLLRLVGEDMGLKIMVFVCFFGVKTKSFRVGSAVLPKFFLEDVAVETLEVLKKGGKKVGFSNVPRVMIESFLRDYLDIDFVVGREVKVFRGYFLGVMEDKKQSNAALETIIGSQGLGICDVIGISGFKGSLQYHLSSHCKEIYLVRKADKRSWQRIRRDEYLKPLIFHDGRLAFMPTPLATLAMFMWLPFGITLSIIRAISGILLPYRLSIPILAYTGFQLSLSPNPSLQSSNTRKTRGRLYVCNHKTLLDPLYLSFSLQKDLTAVTYSLSRVSELLAPIKTVRLARDRDQDSKMMEKMLNKGDLVVCPEGTTCREPYLLRFSPLFAEMSDDIVPVAMDSHVSMFYGTTAGGLKCLDPLFFIMNPRPSYNVRVLDGVYGLSSFLGGGERSRFEVANHVQSEIGKALGFGCTRLTRRDKYLILAGNEGIVNKC</sequence>
<dbReference type="GO" id="GO:0090447">
    <property type="term" value="F:glycerol-3-phosphate 2-O-acyltransferase activity"/>
    <property type="evidence" value="ECO:0007669"/>
    <property type="project" value="TreeGrafter"/>
</dbReference>
<dbReference type="AlphaFoldDB" id="A0A5D2JV53"/>
<keyword evidence="3" id="KW-0444">Lipid biosynthesis</keyword>
<evidence type="ECO:0000256" key="9">
    <source>
        <dbReference type="ARBA" id="ARBA00023264"/>
    </source>
</evidence>
<dbReference type="CDD" id="cd06551">
    <property type="entry name" value="LPLAT"/>
    <property type="match status" value="1"/>
</dbReference>
<dbReference type="PANTHER" id="PTHR15486">
    <property type="entry name" value="ANCIENT UBIQUITOUS PROTEIN"/>
    <property type="match status" value="1"/>
</dbReference>
<comment type="subcellular location">
    <subcellularLocation>
        <location evidence="1">Membrane</location>
        <topology evidence="1">Multi-pass membrane protein</topology>
    </subcellularLocation>
</comment>
<dbReference type="SMART" id="SM00563">
    <property type="entry name" value="PlsC"/>
    <property type="match status" value="1"/>
</dbReference>
<accession>A0A5D2JV53</accession>
<keyword evidence="10" id="KW-0012">Acyltransferase</keyword>
<keyword evidence="14" id="KW-1185">Reference proteome</keyword>
<dbReference type="EMBL" id="CM017630">
    <property type="protein sequence ID" value="TYH58484.1"/>
    <property type="molecule type" value="Genomic_DNA"/>
</dbReference>
<evidence type="ECO:0000256" key="5">
    <source>
        <dbReference type="ARBA" id="ARBA00022692"/>
    </source>
</evidence>
<keyword evidence="8" id="KW-0594">Phospholipid biosynthesis</keyword>
<dbReference type="GO" id="GO:0010143">
    <property type="term" value="P:cutin biosynthetic process"/>
    <property type="evidence" value="ECO:0007669"/>
    <property type="project" value="TreeGrafter"/>
</dbReference>
<keyword evidence="6 11" id="KW-1133">Transmembrane helix</keyword>
<gene>
    <name evidence="13" type="ORF">ES332_D08G157100v1</name>
</gene>
<evidence type="ECO:0000256" key="2">
    <source>
        <dbReference type="ARBA" id="ARBA00007937"/>
    </source>
</evidence>
<evidence type="ECO:0000313" key="14">
    <source>
        <dbReference type="Proteomes" id="UP000322667"/>
    </source>
</evidence>
<keyword evidence="8" id="KW-0443">Lipid metabolism</keyword>
<keyword evidence="4" id="KW-0808">Transferase</keyword>
<evidence type="ECO:0000256" key="10">
    <source>
        <dbReference type="ARBA" id="ARBA00023315"/>
    </source>
</evidence>
<dbReference type="Proteomes" id="UP000322667">
    <property type="component" value="Chromosome D08"/>
</dbReference>
<feature type="transmembrane region" description="Helical" evidence="11">
    <location>
        <begin position="301"/>
        <end position="319"/>
    </location>
</feature>
<dbReference type="GO" id="GO:0016791">
    <property type="term" value="F:phosphatase activity"/>
    <property type="evidence" value="ECO:0007669"/>
    <property type="project" value="TreeGrafter"/>
</dbReference>
<evidence type="ECO:0000259" key="12">
    <source>
        <dbReference type="SMART" id="SM00563"/>
    </source>
</evidence>
<evidence type="ECO:0000256" key="11">
    <source>
        <dbReference type="SAM" id="Phobius"/>
    </source>
</evidence>
<dbReference type="Pfam" id="PF01553">
    <property type="entry name" value="Acyltransferase"/>
    <property type="match status" value="1"/>
</dbReference>
<dbReference type="GO" id="GO:0016020">
    <property type="term" value="C:membrane"/>
    <property type="evidence" value="ECO:0007669"/>
    <property type="project" value="UniProtKB-SubCell"/>
</dbReference>
<evidence type="ECO:0000313" key="13">
    <source>
        <dbReference type="EMBL" id="TYH58484.1"/>
    </source>
</evidence>
<dbReference type="PANTHER" id="PTHR15486:SF62">
    <property type="entry name" value="GLYCEROL-3-PHOSPHATE ACYLTRANSFERASE 2-RELATED"/>
    <property type="match status" value="1"/>
</dbReference>
<keyword evidence="9" id="KW-1208">Phospholipid metabolism</keyword>
<proteinExistence type="inferred from homology"/>
<dbReference type="Pfam" id="PF23270">
    <property type="entry name" value="HAD_RAM2_N"/>
    <property type="match status" value="1"/>
</dbReference>
<keyword evidence="5 11" id="KW-0812">Transmembrane</keyword>
<name>A0A5D2JV53_GOSTO</name>
<evidence type="ECO:0000256" key="4">
    <source>
        <dbReference type="ARBA" id="ARBA00022679"/>
    </source>
</evidence>
<reference evidence="13 14" key="1">
    <citation type="submission" date="2019-07" db="EMBL/GenBank/DDBJ databases">
        <title>WGS assembly of Gossypium tomentosum.</title>
        <authorList>
            <person name="Chen Z.J."/>
            <person name="Sreedasyam A."/>
            <person name="Ando A."/>
            <person name="Song Q."/>
            <person name="De L."/>
            <person name="Hulse-Kemp A."/>
            <person name="Ding M."/>
            <person name="Ye W."/>
            <person name="Kirkbride R."/>
            <person name="Jenkins J."/>
            <person name="Plott C."/>
            <person name="Lovell J."/>
            <person name="Lin Y.-M."/>
            <person name="Vaughn R."/>
            <person name="Liu B."/>
            <person name="Li W."/>
            <person name="Simpson S."/>
            <person name="Scheffler B."/>
            <person name="Saski C."/>
            <person name="Grover C."/>
            <person name="Hu G."/>
            <person name="Conover J."/>
            <person name="Carlson J."/>
            <person name="Shu S."/>
            <person name="Boston L."/>
            <person name="Williams M."/>
            <person name="Peterson D."/>
            <person name="Mcgee K."/>
            <person name="Jones D."/>
            <person name="Wendel J."/>
            <person name="Stelly D."/>
            <person name="Grimwood J."/>
            <person name="Schmutz J."/>
        </authorList>
    </citation>
    <scope>NUCLEOTIDE SEQUENCE [LARGE SCALE GENOMIC DNA]</scope>
    <source>
        <strain evidence="13">7179.01</strain>
    </source>
</reference>
<evidence type="ECO:0000256" key="3">
    <source>
        <dbReference type="ARBA" id="ARBA00022516"/>
    </source>
</evidence>
<comment type="similarity">
    <text evidence="2">Belongs to the GPAT/DAPAT family.</text>
</comment>
<evidence type="ECO:0000256" key="7">
    <source>
        <dbReference type="ARBA" id="ARBA00023136"/>
    </source>
</evidence>
<organism evidence="13 14">
    <name type="scientific">Gossypium tomentosum</name>
    <name type="common">Hawaiian cotton</name>
    <name type="synonym">Gossypium sandvicense</name>
    <dbReference type="NCBI Taxonomy" id="34277"/>
    <lineage>
        <taxon>Eukaryota</taxon>
        <taxon>Viridiplantae</taxon>
        <taxon>Streptophyta</taxon>
        <taxon>Embryophyta</taxon>
        <taxon>Tracheophyta</taxon>
        <taxon>Spermatophyta</taxon>
        <taxon>Magnoliopsida</taxon>
        <taxon>eudicotyledons</taxon>
        <taxon>Gunneridae</taxon>
        <taxon>Pentapetalae</taxon>
        <taxon>rosids</taxon>
        <taxon>malvids</taxon>
        <taxon>Malvales</taxon>
        <taxon>Malvaceae</taxon>
        <taxon>Malvoideae</taxon>
        <taxon>Gossypium</taxon>
    </lineage>
</organism>
<evidence type="ECO:0000256" key="1">
    <source>
        <dbReference type="ARBA" id="ARBA00004141"/>
    </source>
</evidence>
<protein>
    <recommendedName>
        <fullName evidence="12">Phospholipid/glycerol acyltransferase domain-containing protein</fullName>
    </recommendedName>
</protein>
<dbReference type="SUPFAM" id="SSF69593">
    <property type="entry name" value="Glycerol-3-phosphate (1)-acyltransferase"/>
    <property type="match status" value="1"/>
</dbReference>
<dbReference type="GO" id="GO:0008654">
    <property type="term" value="P:phospholipid biosynthetic process"/>
    <property type="evidence" value="ECO:0007669"/>
    <property type="project" value="UniProtKB-KW"/>
</dbReference>
<evidence type="ECO:0000256" key="8">
    <source>
        <dbReference type="ARBA" id="ARBA00023209"/>
    </source>
</evidence>
<dbReference type="InterPro" id="IPR056462">
    <property type="entry name" value="HAD_RAM2/GPAT1-8"/>
</dbReference>
<evidence type="ECO:0000256" key="6">
    <source>
        <dbReference type="ARBA" id="ARBA00022989"/>
    </source>
</evidence>